<dbReference type="Proteomes" id="UP001204000">
    <property type="component" value="Unassembled WGS sequence"/>
</dbReference>
<evidence type="ECO:0008006" key="4">
    <source>
        <dbReference type="Google" id="ProtNLM"/>
    </source>
</evidence>
<comment type="caution">
    <text evidence="2">The sequence shown here is derived from an EMBL/GenBank/DDBJ whole genome shotgun (WGS) entry which is preliminary data.</text>
</comment>
<reference evidence="2" key="1">
    <citation type="submission" date="2022-05" db="EMBL/GenBank/DDBJ databases">
        <title>Corynebacterium sp. TA-R-1 sp. nov., isolated from human feces.</title>
        <authorList>
            <person name="Shamsuzzaman M."/>
            <person name="Dahal R.H."/>
        </authorList>
    </citation>
    <scope>NUCLEOTIDE SEQUENCE</scope>
    <source>
        <strain evidence="2">TA-R-1</strain>
    </source>
</reference>
<proteinExistence type="predicted"/>
<accession>A0ABT1FYI3</accession>
<protein>
    <recommendedName>
        <fullName evidence="4">PPE domain-containing protein</fullName>
    </recommendedName>
</protein>
<evidence type="ECO:0000256" key="1">
    <source>
        <dbReference type="SAM" id="MobiDB-lite"/>
    </source>
</evidence>
<dbReference type="EMBL" id="JAMFTQ010000001">
    <property type="protein sequence ID" value="MCP1386814.1"/>
    <property type="molecule type" value="Genomic_DNA"/>
</dbReference>
<keyword evidence="3" id="KW-1185">Reference proteome</keyword>
<feature type="region of interest" description="Disordered" evidence="1">
    <location>
        <begin position="717"/>
        <end position="777"/>
    </location>
</feature>
<sequence>MQVDSTSVEQAIASLRGEAGRLNTASSCRGTSALGAFSMVSGLREVGQKLGHVSGFYAPEAVGVLARHMLDAAQISETNLENTMRADGSLARALDVVNAPGTARYRAATTDFQPNISAANPKASRFTPPQPIAGLESNLLVLHHKLLATNTAAAGMDAMAWHGVMAQAAGATDALFRTKSALATSNETHWVQRGQQRLNQIQRAAATLGARSGAMAGHVEALGTIAAAEQVTASVVVASYLAAPLPAKPIIEQTYLGVFGPRLSAALTATIPMFNQLIPDLATISGDPFRIGEIAEPTAPSFEATPLPQVLQDALIAQGHGDLARATTPAEVVSAYGRPNPDMLEAIAAGATPTQAAAVAAPNMPPTLTPGANPAATAGAQAAGAGAAPVGTIRSIAKGALSGIGGALATPTHAAGVASPPRLGASEAAKPSIGAGTVAGTAKPSASGAVPGISAIGGAGIGAGALSASGSAGSRPRFSIPKGVFGLGSGNGFSFGGVGQSGNNGSSLKRSLGAMDPKRAGASGVGPATAGFPTSARGANGANMRTDSNAGANGMPGGFGAPGSFSGASRGGAAGLANPGLSANAGAMPNGAGGIGQPGAGPGTPGAPGAGGIPQVPGALGKHALAGGTLPAGMPTTPMGLGTGAVPAGLDGLGGFGGGAASARGKTPGGMSAGMGAGSVPVSAPSIGANVAGLGNFGNFGGFGGAGVNPALGGVPGGAPSSQLGSMPTGGSGSTPNAAAGSAGQPRGAAIGGVPMAAGAGAGNQQQSKKSRKVKAVTSAVEREGNLQALLGDAPLVLPSVIGDNTRR</sequence>
<evidence type="ECO:0000313" key="2">
    <source>
        <dbReference type="EMBL" id="MCP1386814.1"/>
    </source>
</evidence>
<organism evidence="2 3">
    <name type="scientific">Corynebacterium stercoris</name>
    <dbReference type="NCBI Taxonomy" id="2943490"/>
    <lineage>
        <taxon>Bacteria</taxon>
        <taxon>Bacillati</taxon>
        <taxon>Actinomycetota</taxon>
        <taxon>Actinomycetes</taxon>
        <taxon>Mycobacteriales</taxon>
        <taxon>Corynebacteriaceae</taxon>
        <taxon>Corynebacterium</taxon>
    </lineage>
</organism>
<dbReference type="RefSeq" id="WP_253575892.1">
    <property type="nucleotide sequence ID" value="NZ_JAMFTQ010000001.1"/>
</dbReference>
<feature type="compositionally biased region" description="Low complexity" evidence="1">
    <location>
        <begin position="748"/>
        <end position="759"/>
    </location>
</feature>
<gene>
    <name evidence="2" type="ORF">M5J20_01175</name>
</gene>
<name>A0ABT1FYI3_9CORY</name>
<feature type="region of interest" description="Disordered" evidence="1">
    <location>
        <begin position="592"/>
        <end position="629"/>
    </location>
</feature>
<feature type="region of interest" description="Disordered" evidence="1">
    <location>
        <begin position="502"/>
        <end position="555"/>
    </location>
</feature>
<feature type="compositionally biased region" description="Gly residues" evidence="1">
    <location>
        <begin position="592"/>
        <end position="612"/>
    </location>
</feature>
<evidence type="ECO:0000313" key="3">
    <source>
        <dbReference type="Proteomes" id="UP001204000"/>
    </source>
</evidence>